<gene>
    <name evidence="1" type="ORF">NCTC11112_04510</name>
</gene>
<sequence length="44" mass="5401">MFVDRQRIDLLNRLIDARVEPRRIRATEEGKRIHVRQRKQSSTR</sequence>
<protein>
    <submittedName>
        <fullName evidence="1">Uncharacterized protein</fullName>
    </submittedName>
</protein>
<organism evidence="1 2">
    <name type="scientific">Escherichia coli</name>
    <dbReference type="NCBI Taxonomy" id="562"/>
    <lineage>
        <taxon>Bacteria</taxon>
        <taxon>Pseudomonadati</taxon>
        <taxon>Pseudomonadota</taxon>
        <taxon>Gammaproteobacteria</taxon>
        <taxon>Enterobacterales</taxon>
        <taxon>Enterobacteriaceae</taxon>
        <taxon>Escherichia</taxon>
    </lineage>
</organism>
<reference evidence="1 2" key="1">
    <citation type="submission" date="2018-06" db="EMBL/GenBank/DDBJ databases">
        <authorList>
            <consortium name="Pathogen Informatics"/>
            <person name="Doyle S."/>
        </authorList>
    </citation>
    <scope>NUCLEOTIDE SEQUENCE [LARGE SCALE GENOMIC DNA]</scope>
    <source>
        <strain evidence="1 2">NCTC11112</strain>
    </source>
</reference>
<dbReference type="Proteomes" id="UP000254817">
    <property type="component" value="Unassembled WGS sequence"/>
</dbReference>
<dbReference type="AlphaFoldDB" id="A0A376MU71"/>
<proteinExistence type="predicted"/>
<dbReference type="InterPro" id="IPR020359">
    <property type="entry name" value="Biofilm_regulator_BssR"/>
</dbReference>
<evidence type="ECO:0000313" key="2">
    <source>
        <dbReference type="Proteomes" id="UP000254817"/>
    </source>
</evidence>
<dbReference type="Pfam" id="PF10799">
    <property type="entry name" value="YliH"/>
    <property type="match status" value="1"/>
</dbReference>
<name>A0A376MU71_ECOLX</name>
<accession>A0A376MU71</accession>
<evidence type="ECO:0000313" key="1">
    <source>
        <dbReference type="EMBL" id="STG53942.1"/>
    </source>
</evidence>
<dbReference type="EMBL" id="UGAW01000001">
    <property type="protein sequence ID" value="STG53942.1"/>
    <property type="molecule type" value="Genomic_DNA"/>
</dbReference>